<keyword evidence="2" id="KW-1185">Reference proteome</keyword>
<dbReference type="Proteomes" id="UP001283361">
    <property type="component" value="Unassembled WGS sequence"/>
</dbReference>
<dbReference type="EMBL" id="JAWDGP010003486">
    <property type="protein sequence ID" value="KAK3773909.1"/>
    <property type="molecule type" value="Genomic_DNA"/>
</dbReference>
<protein>
    <submittedName>
        <fullName evidence="1">Uncharacterized protein</fullName>
    </submittedName>
</protein>
<reference evidence="1" key="1">
    <citation type="journal article" date="2023" name="G3 (Bethesda)">
        <title>A reference genome for the long-term kleptoplast-retaining sea slug Elysia crispata morphotype clarki.</title>
        <authorList>
            <person name="Eastman K.E."/>
            <person name="Pendleton A.L."/>
            <person name="Shaikh M.A."/>
            <person name="Suttiyut T."/>
            <person name="Ogas R."/>
            <person name="Tomko P."/>
            <person name="Gavelis G."/>
            <person name="Widhalm J.R."/>
            <person name="Wisecaver J.H."/>
        </authorList>
    </citation>
    <scope>NUCLEOTIDE SEQUENCE</scope>
    <source>
        <strain evidence="1">ECLA1</strain>
    </source>
</reference>
<evidence type="ECO:0000313" key="2">
    <source>
        <dbReference type="Proteomes" id="UP001283361"/>
    </source>
</evidence>
<name>A0AAE1DKB9_9GAST</name>
<proteinExistence type="predicted"/>
<sequence>MVAVEEVVTVSRQNPRPACIDLQTTARAASLMPAPGIRRLIFPDDGERNSTRLLHRIAPDHNTTDRYRGKVTGLGICDIHSLRSELLTGIEGKSQGWESAIFIVSDQNF</sequence>
<organism evidence="1 2">
    <name type="scientific">Elysia crispata</name>
    <name type="common">lettuce slug</name>
    <dbReference type="NCBI Taxonomy" id="231223"/>
    <lineage>
        <taxon>Eukaryota</taxon>
        <taxon>Metazoa</taxon>
        <taxon>Spiralia</taxon>
        <taxon>Lophotrochozoa</taxon>
        <taxon>Mollusca</taxon>
        <taxon>Gastropoda</taxon>
        <taxon>Heterobranchia</taxon>
        <taxon>Euthyneura</taxon>
        <taxon>Panpulmonata</taxon>
        <taxon>Sacoglossa</taxon>
        <taxon>Placobranchoidea</taxon>
        <taxon>Plakobranchidae</taxon>
        <taxon>Elysia</taxon>
    </lineage>
</organism>
<comment type="caution">
    <text evidence="1">The sequence shown here is derived from an EMBL/GenBank/DDBJ whole genome shotgun (WGS) entry which is preliminary data.</text>
</comment>
<accession>A0AAE1DKB9</accession>
<dbReference type="AlphaFoldDB" id="A0AAE1DKB9"/>
<evidence type="ECO:0000313" key="1">
    <source>
        <dbReference type="EMBL" id="KAK3773909.1"/>
    </source>
</evidence>
<gene>
    <name evidence="1" type="ORF">RRG08_036599</name>
</gene>